<evidence type="ECO:0000256" key="1">
    <source>
        <dbReference type="SAM" id="MobiDB-lite"/>
    </source>
</evidence>
<protein>
    <submittedName>
        <fullName evidence="3">Uncharacterized protein</fullName>
    </submittedName>
</protein>
<evidence type="ECO:0000256" key="2">
    <source>
        <dbReference type="SAM" id="Phobius"/>
    </source>
</evidence>
<dbReference type="VEuPathDB" id="FungiDB:AAP_00305"/>
<reference evidence="3 4" key="1">
    <citation type="journal article" date="2016" name="Genome Biol. Evol.">
        <title>Divergent and convergent evolution of fungal pathogenicity.</title>
        <authorList>
            <person name="Shang Y."/>
            <person name="Xiao G."/>
            <person name="Zheng P."/>
            <person name="Cen K."/>
            <person name="Zhan S."/>
            <person name="Wang C."/>
        </authorList>
    </citation>
    <scope>NUCLEOTIDE SEQUENCE [LARGE SCALE GENOMIC DNA]</scope>
    <source>
        <strain evidence="3 4">ARSEF 7405</strain>
    </source>
</reference>
<name>A0A168DRZ9_9EURO</name>
<keyword evidence="2" id="KW-1133">Transmembrane helix</keyword>
<gene>
    <name evidence="3" type="ORF">AAP_00305</name>
</gene>
<dbReference type="Proteomes" id="UP000242877">
    <property type="component" value="Unassembled WGS sequence"/>
</dbReference>
<feature type="transmembrane region" description="Helical" evidence="2">
    <location>
        <begin position="20"/>
        <end position="44"/>
    </location>
</feature>
<sequence length="99" mass="11007">MTVLLNDVFEPEAEASEGRATIFLAICITVTAITAIIIPMRFYVHFRVTKSVRIEDWMVLFGAVSICNPALALIPSSSHPTRYNQRKVSDAEANPRSLL</sequence>
<evidence type="ECO:0000313" key="3">
    <source>
        <dbReference type="EMBL" id="KZZ98044.1"/>
    </source>
</evidence>
<keyword evidence="2" id="KW-0472">Membrane</keyword>
<dbReference type="EMBL" id="AZGZ01000001">
    <property type="protein sequence ID" value="KZZ98044.1"/>
    <property type="molecule type" value="Genomic_DNA"/>
</dbReference>
<comment type="caution">
    <text evidence="3">The sequence shown here is derived from an EMBL/GenBank/DDBJ whole genome shotgun (WGS) entry which is preliminary data.</text>
</comment>
<evidence type="ECO:0000313" key="4">
    <source>
        <dbReference type="Proteomes" id="UP000242877"/>
    </source>
</evidence>
<proteinExistence type="predicted"/>
<keyword evidence="4" id="KW-1185">Reference proteome</keyword>
<dbReference type="AlphaFoldDB" id="A0A168DRZ9"/>
<accession>A0A168DRZ9</accession>
<keyword evidence="2" id="KW-0812">Transmembrane</keyword>
<organism evidence="3 4">
    <name type="scientific">Ascosphaera apis ARSEF 7405</name>
    <dbReference type="NCBI Taxonomy" id="392613"/>
    <lineage>
        <taxon>Eukaryota</taxon>
        <taxon>Fungi</taxon>
        <taxon>Dikarya</taxon>
        <taxon>Ascomycota</taxon>
        <taxon>Pezizomycotina</taxon>
        <taxon>Eurotiomycetes</taxon>
        <taxon>Eurotiomycetidae</taxon>
        <taxon>Onygenales</taxon>
        <taxon>Ascosphaeraceae</taxon>
        <taxon>Ascosphaera</taxon>
    </lineage>
</organism>
<feature type="region of interest" description="Disordered" evidence="1">
    <location>
        <begin position="76"/>
        <end position="99"/>
    </location>
</feature>
<feature type="transmembrane region" description="Helical" evidence="2">
    <location>
        <begin position="56"/>
        <end position="74"/>
    </location>
</feature>